<dbReference type="SMART" id="SM00248">
    <property type="entry name" value="ANK"/>
    <property type="match status" value="4"/>
</dbReference>
<organism evidence="1 2">
    <name type="scientific">Durusdinium trenchii</name>
    <dbReference type="NCBI Taxonomy" id="1381693"/>
    <lineage>
        <taxon>Eukaryota</taxon>
        <taxon>Sar</taxon>
        <taxon>Alveolata</taxon>
        <taxon>Dinophyceae</taxon>
        <taxon>Suessiales</taxon>
        <taxon>Symbiodiniaceae</taxon>
        <taxon>Durusdinium</taxon>
    </lineage>
</organism>
<keyword evidence="2" id="KW-1185">Reference proteome</keyword>
<dbReference type="SUPFAM" id="SSF48403">
    <property type="entry name" value="Ankyrin repeat"/>
    <property type="match status" value="1"/>
</dbReference>
<dbReference type="PANTHER" id="PTHR43558">
    <property type="entry name" value="REDUCTASE, PUTATIVE (AFU_ORTHOLOGUE AFUA_3G10540)-RELATED"/>
    <property type="match status" value="1"/>
</dbReference>
<dbReference type="InterPro" id="IPR053354">
    <property type="entry name" value="MGDG_epimerase"/>
</dbReference>
<name>A0ABP0RSJ4_9DINO</name>
<comment type="caution">
    <text evidence="1">The sequence shown here is derived from an EMBL/GenBank/DDBJ whole genome shotgun (WGS) entry which is preliminary data.</text>
</comment>
<dbReference type="Gene3D" id="1.25.40.20">
    <property type="entry name" value="Ankyrin repeat-containing domain"/>
    <property type="match status" value="1"/>
</dbReference>
<dbReference type="EMBL" id="CAXAMM010042220">
    <property type="protein sequence ID" value="CAK9103620.1"/>
    <property type="molecule type" value="Genomic_DNA"/>
</dbReference>
<dbReference type="PANTHER" id="PTHR43558:SF6">
    <property type="entry name" value="REDUCTASE, PUTATIVE (AFU_ORTHOLOGUE AFUA_3G10540)-RELATED"/>
    <property type="match status" value="1"/>
</dbReference>
<dbReference type="InterPro" id="IPR002110">
    <property type="entry name" value="Ankyrin_rpt"/>
</dbReference>
<protein>
    <submittedName>
        <fullName evidence="1">Uncharacterized protein R883</fullName>
    </submittedName>
</protein>
<dbReference type="Pfam" id="PF12796">
    <property type="entry name" value="Ank_2"/>
    <property type="match status" value="1"/>
</dbReference>
<sequence>MDGARFLRKLGKCKSFEDKVELLEEAKELENQDRVAFRQQQGQREKLVPDDNKHGLVRLFDQASGQCELRRPEIQDKGDFEEDRLLPKLFEDDGKGDDGDGHAPRSRAVADLSTFCKHFEALFASELLRMINWDNVVVAGGAVSACMQEIPAKHSGSLQAKRDYFADMRYGSSDIDVFLYGLEDPEEANAKLIEVYEAIKLACPFLVVCFRSTHAVTMVSQYPYRHVQVVLRMYSSIYEVLAGFDIDSCTFAYRGGDRPQVFATPRGVHALLSGYNSVDLSRRSPSYEMRLAKYGSRGFAVHVPDLDRAKLDPGIFDRPWPALNGLAKLVMLEKLRTPAERRAYRARHMLASEATEEFRSRQRRGVRARDNRTLERLEKVGATAEASDYSTVFLPWGPDWTALRVLRAMRNKDFALNSPFIAKDRTFNLHPCFYGTAKEVIEDCCPNDPPIPSSADPEVLEKFVRGPLQWMQEDPGKQAIGSFHPLDAEGWYDDVFFDESAVALHRAMNDNDVSEVRALLAVASEERVNARDSLGRTPLHFGAIVGAVAAVQQLVEHEGCNLTAVTGDGRNVLHLCALYNQAAIAEVVLRAFADDTKEQKRFVEAIWREAYMTAAHVALAMEHHDVLGVLCRVGHADVKSARKLPDSEVWDSTLPLELVPVQDEKAATETLCVAIVDGGLKDSEQNFWIEERQSLLSNLVSKDAPLARLQLARCLVRALHVTAPDLLGALAGSIGETERLPIFDALMHGELETVKHLWSVQPTLSPTPKMQTVRNQLTTLHDTGSWIVLRPTTPLLELLRTMVDLQRPPKWSWSRPELTQQEITQKCENLLECFSWLVGNRDISKNTLFEVKITSDAWEYVLYPWLPEEPREPFIEFDDWAVAKRTRQRAHPRSSQSDLVEVLCDIKIALENIDRRYEEAFVKEIERYEIRAAGSGAQKQTPVHATEANSVELNPAAVKPALAQVSLGLPKASLMYNLCAVFLTDTVKARVVDREGQGPDNSPVRRYDFYPVQYKSAWRPRIKQLEGFIQVVSLLQHPGNKDVATARQRAQDMLRELVMVPLKQEDGEERNWSRRTKSSDGEQRTYSEAEFTEAQAYLQDWVDGALASDAHAMLEACWGANLDELWAFAGNVKGGLAQLFVATKPRQVHQGPLSITCLGRGSLQAKAGILQAVFEDALSLEDVHRASLLEAFWATQTCFVAELGFEEVEMNAMEVLVAYAEVLDRDNLADVVATVVAAIKALRTGDIPDFFMWDEVFSRSQLCLHLLHRRKFGRLLEMIRSFAHVLFPWLGIARAHALRAATLLPLPPMPLRSSWGIRHDKVALYSSTWTIAELVVANDWLDVLQDFVLAGFDDLAESFDWFLVNAHDDQARDILSKVAKEAQIRASLARKDPSSDPWRRLPSIKGHVEQASLGSVLAALSCRLQSSTLHERNPDGYSLLETGICFATDAAKECVEWLAHQGEIQREIQRGFLSLGLERAALRMGLDLPVPSHSSGKSLLQRTWESEGAHQARDMLRRLEETRGWSAASDALVHQDDNGDSILHKLCRDLRDSGDRYGRNENEDLFRKIFAHDSTKHALVSLRNSRSETPLECLWRSVFTIPSERCNGDSDSFWDQLMTSLSEVLPLEDIATEESVTGVAPLDLYLASCALRQALSFPKQSDLPPFRAKVSSANPNLQRTIASYSEVRAAVQARVDDFNAEVPMSPRRRHGDNEPNAPIMLPRKLHWKPFTVGQAGNVVFEINSR</sequence>
<evidence type="ECO:0000313" key="2">
    <source>
        <dbReference type="Proteomes" id="UP001642464"/>
    </source>
</evidence>
<evidence type="ECO:0000313" key="1">
    <source>
        <dbReference type="EMBL" id="CAK9103620.1"/>
    </source>
</evidence>
<gene>
    <name evidence="1" type="ORF">SCF082_LOCUS48399</name>
</gene>
<accession>A0ABP0RSJ4</accession>
<dbReference type="Proteomes" id="UP001642464">
    <property type="component" value="Unassembled WGS sequence"/>
</dbReference>
<dbReference type="InterPro" id="IPR036770">
    <property type="entry name" value="Ankyrin_rpt-contain_sf"/>
</dbReference>
<reference evidence="1 2" key="1">
    <citation type="submission" date="2024-02" db="EMBL/GenBank/DDBJ databases">
        <authorList>
            <person name="Chen Y."/>
            <person name="Shah S."/>
            <person name="Dougan E. K."/>
            <person name="Thang M."/>
            <person name="Chan C."/>
        </authorList>
    </citation>
    <scope>NUCLEOTIDE SEQUENCE [LARGE SCALE GENOMIC DNA]</scope>
</reference>
<proteinExistence type="predicted"/>